<evidence type="ECO:0000313" key="2">
    <source>
        <dbReference type="EMBL" id="GCB89592.1"/>
    </source>
</evidence>
<evidence type="ECO:0000313" key="3">
    <source>
        <dbReference type="Proteomes" id="UP000288351"/>
    </source>
</evidence>
<proteinExistence type="predicted"/>
<feature type="region of interest" description="Disordered" evidence="1">
    <location>
        <begin position="78"/>
        <end position="152"/>
    </location>
</feature>
<gene>
    <name evidence="2" type="ORF">SALB_02280</name>
</gene>
<dbReference type="Proteomes" id="UP000288351">
    <property type="component" value="Unassembled WGS sequence"/>
</dbReference>
<comment type="caution">
    <text evidence="2">The sequence shown here is derived from an EMBL/GenBank/DDBJ whole genome shotgun (WGS) entry which is preliminary data.</text>
</comment>
<accession>A0A401QWB6</accession>
<protein>
    <submittedName>
        <fullName evidence="2">Uncharacterized protein</fullName>
    </submittedName>
</protein>
<sequence length="177" mass="18784">MAVGVVQVPEFVAGLEGEQEVAARGEDAVELVEDGRQQLRRCVDDRVPRDDAGEPSVGQLQARHRPFLETDFRVRRAGHRHHPGRQVDPEDVQPEGVQVTGDPAGTAPEVGDPAGAVRPHQVGEGAEHGPVHRHPGERRPQQPFVVDGDGVVGGAGAAQEVRFGRGVRIGSGHGAGR</sequence>
<dbReference type="AlphaFoldDB" id="A0A401QWB6"/>
<evidence type="ECO:0000256" key="1">
    <source>
        <dbReference type="SAM" id="MobiDB-lite"/>
    </source>
</evidence>
<organism evidence="2 3">
    <name type="scientific">Streptomyces noursei</name>
    <name type="common">Streptomyces albulus</name>
    <dbReference type="NCBI Taxonomy" id="1971"/>
    <lineage>
        <taxon>Bacteria</taxon>
        <taxon>Bacillati</taxon>
        <taxon>Actinomycetota</taxon>
        <taxon>Actinomycetes</taxon>
        <taxon>Kitasatosporales</taxon>
        <taxon>Streptomycetaceae</taxon>
        <taxon>Streptomyces</taxon>
    </lineage>
</organism>
<dbReference type="EMBL" id="BHXC01000006">
    <property type="protein sequence ID" value="GCB89592.1"/>
    <property type="molecule type" value="Genomic_DNA"/>
</dbReference>
<name>A0A401QWB6_STRNR</name>
<reference evidence="2 3" key="1">
    <citation type="journal article" date="2019" name="Microbiol. Resour. Announc.">
        <title>Draft Genome Sequence of the Most Traditional epsilon-Poly-l-Lysine Producer, Streptomyces albulus NBRC14147.</title>
        <authorList>
            <person name="Yamanaka K."/>
            <person name="Hamano Y."/>
        </authorList>
    </citation>
    <scope>NUCLEOTIDE SEQUENCE [LARGE SCALE GENOMIC DNA]</scope>
    <source>
        <strain evidence="2 3">NBRC 14147</strain>
    </source>
</reference>